<dbReference type="CDD" id="cd00590">
    <property type="entry name" value="RRM_SF"/>
    <property type="match status" value="1"/>
</dbReference>
<name>A0A7S3X250_EMIHU</name>
<dbReference type="InterPro" id="IPR012677">
    <property type="entry name" value="Nucleotide-bd_a/b_plait_sf"/>
</dbReference>
<sequence>MSEDEDDDASKLAALQAELATLRLKAKEGGKLSGKDKRQLKKLEAAEERWKEYAAVAAPSAEEDEGSSGGAIGSQFVATSDGGSAMSSTRNRPAGGAAAAEVPEEETPDGHGAVAEEHEEGPTVHLNLKYRQSDFNMTSLTCERIDRSKFDEQVREAQRLVLLFKGTEIFSRQSSRKVLEKVLAKCAFTGNYEAHLTDLKVLLSAADKGACFEYRYGGRAGEDAVLAYVSNHYISSKSNFHFEGVSREYDSGLGQGITIVPPPPPPHRFFVAHGGDGLLFVRNVPPATTEEELKGHFESSAGILDGTGGVEGVDFLGDSGRAMVKLANWSRADAFVQAFDGSDFGGLQLSVRRVGAAFWPGPC</sequence>
<protein>
    <recommendedName>
        <fullName evidence="3">RRM domain-containing protein</fullName>
    </recommendedName>
</protein>
<dbReference type="GO" id="GO:0003723">
    <property type="term" value="F:RNA binding"/>
    <property type="evidence" value="ECO:0007669"/>
    <property type="project" value="UniProtKB-UniRule"/>
</dbReference>
<feature type="region of interest" description="Disordered" evidence="2">
    <location>
        <begin position="54"/>
        <end position="122"/>
    </location>
</feature>
<dbReference type="PROSITE" id="PS50102">
    <property type="entry name" value="RRM"/>
    <property type="match status" value="1"/>
</dbReference>
<feature type="compositionally biased region" description="Basic and acidic residues" evidence="2">
    <location>
        <begin position="25"/>
        <end position="43"/>
    </location>
</feature>
<dbReference type="AlphaFoldDB" id="A0A7S3X250"/>
<dbReference type="EMBL" id="HBIR01051974">
    <property type="protein sequence ID" value="CAE0587865.1"/>
    <property type="molecule type" value="Transcribed_RNA"/>
</dbReference>
<dbReference type="InterPro" id="IPR000504">
    <property type="entry name" value="RRM_dom"/>
</dbReference>
<gene>
    <name evidence="4" type="ORF">EHUX00137_LOCUS40564</name>
</gene>
<dbReference type="Pfam" id="PF00076">
    <property type="entry name" value="RRM_1"/>
    <property type="match status" value="1"/>
</dbReference>
<reference evidence="4" key="1">
    <citation type="submission" date="2021-01" db="EMBL/GenBank/DDBJ databases">
        <authorList>
            <person name="Corre E."/>
            <person name="Pelletier E."/>
            <person name="Niang G."/>
            <person name="Scheremetjew M."/>
            <person name="Finn R."/>
            <person name="Kale V."/>
            <person name="Holt S."/>
            <person name="Cochrane G."/>
            <person name="Meng A."/>
            <person name="Brown T."/>
            <person name="Cohen L."/>
        </authorList>
    </citation>
    <scope>NUCLEOTIDE SEQUENCE</scope>
    <source>
        <strain evidence="4">379</strain>
    </source>
</reference>
<organism evidence="4">
    <name type="scientific">Emiliania huxleyi</name>
    <name type="common">Coccolithophore</name>
    <name type="synonym">Pontosphaera huxleyi</name>
    <dbReference type="NCBI Taxonomy" id="2903"/>
    <lineage>
        <taxon>Eukaryota</taxon>
        <taxon>Haptista</taxon>
        <taxon>Haptophyta</taxon>
        <taxon>Prymnesiophyceae</taxon>
        <taxon>Isochrysidales</taxon>
        <taxon>Noelaerhabdaceae</taxon>
        <taxon>Emiliania</taxon>
    </lineage>
</organism>
<feature type="compositionally biased region" description="Polar residues" evidence="2">
    <location>
        <begin position="76"/>
        <end position="91"/>
    </location>
</feature>
<keyword evidence="1" id="KW-0694">RNA-binding</keyword>
<dbReference type="Gene3D" id="3.30.70.330">
    <property type="match status" value="1"/>
</dbReference>
<dbReference type="InterPro" id="IPR035979">
    <property type="entry name" value="RBD_domain_sf"/>
</dbReference>
<feature type="region of interest" description="Disordered" evidence="2">
    <location>
        <begin position="24"/>
        <end position="43"/>
    </location>
</feature>
<accession>A0A7S3X250</accession>
<evidence type="ECO:0000259" key="3">
    <source>
        <dbReference type="PROSITE" id="PS50102"/>
    </source>
</evidence>
<feature type="domain" description="RRM" evidence="3">
    <location>
        <begin position="277"/>
        <end position="356"/>
    </location>
</feature>
<evidence type="ECO:0000256" key="1">
    <source>
        <dbReference type="PROSITE-ProRule" id="PRU00176"/>
    </source>
</evidence>
<evidence type="ECO:0000313" key="4">
    <source>
        <dbReference type="EMBL" id="CAE0587865.1"/>
    </source>
</evidence>
<dbReference type="SMART" id="SM00360">
    <property type="entry name" value="RRM"/>
    <property type="match status" value="1"/>
</dbReference>
<evidence type="ECO:0000256" key="2">
    <source>
        <dbReference type="SAM" id="MobiDB-lite"/>
    </source>
</evidence>
<dbReference type="SUPFAM" id="SSF54928">
    <property type="entry name" value="RNA-binding domain, RBD"/>
    <property type="match status" value="1"/>
</dbReference>
<proteinExistence type="predicted"/>